<dbReference type="InterPro" id="IPR006665">
    <property type="entry name" value="OmpA-like"/>
</dbReference>
<dbReference type="InterPro" id="IPR006664">
    <property type="entry name" value="OMP_bac"/>
</dbReference>
<keyword evidence="3" id="KW-0998">Cell outer membrane</keyword>
<dbReference type="Pfam" id="PF00691">
    <property type="entry name" value="OmpA"/>
    <property type="match status" value="1"/>
</dbReference>
<dbReference type="PRINTS" id="PR01021">
    <property type="entry name" value="OMPADOMAIN"/>
</dbReference>
<protein>
    <submittedName>
        <fullName evidence="6">OmpA family protein</fullName>
    </submittedName>
</protein>
<dbReference type="RefSeq" id="WP_321565772.1">
    <property type="nucleotide sequence ID" value="NZ_CP139558.1"/>
</dbReference>
<dbReference type="Gene3D" id="3.30.1330.60">
    <property type="entry name" value="OmpA-like domain"/>
    <property type="match status" value="1"/>
</dbReference>
<evidence type="ECO:0000313" key="6">
    <source>
        <dbReference type="EMBL" id="WPU96680.1"/>
    </source>
</evidence>
<sequence>MKAKIITSTSIILLLLTVNLYAFTTPLVPAPKSAHRSDRKMSISAMTKNLQFAFAKANLDAKYDEQLNQLAKVLIEGKYAVILRGHADSIGTYVGNWKLSQKRADSARDYLMKLGVQEQKIITTPLGSTVPIATNKTREGRQKNRRVEILIKDVNNNLSLN</sequence>
<dbReference type="CDD" id="cd07185">
    <property type="entry name" value="OmpA_C-like"/>
    <property type="match status" value="1"/>
</dbReference>
<dbReference type="InterPro" id="IPR050330">
    <property type="entry name" value="Bact_OuterMem_StrucFunc"/>
</dbReference>
<dbReference type="Proteomes" id="UP001324380">
    <property type="component" value="Chromosome"/>
</dbReference>
<reference evidence="6 7" key="1">
    <citation type="submission" date="2023-11" db="EMBL/GenBank/DDBJ databases">
        <title>Analysis of the Genomes of Mucilaginibacter gossypii cycad 4 and M. sabulilitoris SNA2: microbes with the potential for plant growth promotion.</title>
        <authorList>
            <person name="Hirsch A.M."/>
            <person name="Humm E."/>
            <person name="Rubbi M."/>
            <person name="Del Vecchio G."/>
            <person name="Ha S.M."/>
            <person name="Pellegrini M."/>
            <person name="Gunsalus R.P."/>
        </authorList>
    </citation>
    <scope>NUCLEOTIDE SEQUENCE [LARGE SCALE GENOMIC DNA]</scope>
    <source>
        <strain evidence="6 7">SNA2</strain>
    </source>
</reference>
<name>A0ABZ0TYU4_9SPHI</name>
<gene>
    <name evidence="6" type="ORF">SNE25_14240</name>
</gene>
<keyword evidence="7" id="KW-1185">Reference proteome</keyword>
<organism evidence="6 7">
    <name type="scientific">Mucilaginibacter sabulilitoris</name>
    <dbReference type="NCBI Taxonomy" id="1173583"/>
    <lineage>
        <taxon>Bacteria</taxon>
        <taxon>Pseudomonadati</taxon>
        <taxon>Bacteroidota</taxon>
        <taxon>Sphingobacteriia</taxon>
        <taxon>Sphingobacteriales</taxon>
        <taxon>Sphingobacteriaceae</taxon>
        <taxon>Mucilaginibacter</taxon>
    </lineage>
</organism>
<evidence type="ECO:0000256" key="1">
    <source>
        <dbReference type="ARBA" id="ARBA00004442"/>
    </source>
</evidence>
<evidence type="ECO:0000259" key="5">
    <source>
        <dbReference type="PROSITE" id="PS51123"/>
    </source>
</evidence>
<comment type="subcellular location">
    <subcellularLocation>
        <location evidence="1">Cell outer membrane</location>
    </subcellularLocation>
</comment>
<keyword evidence="2 4" id="KW-0472">Membrane</keyword>
<evidence type="ECO:0000256" key="3">
    <source>
        <dbReference type="ARBA" id="ARBA00023237"/>
    </source>
</evidence>
<evidence type="ECO:0000256" key="2">
    <source>
        <dbReference type="ARBA" id="ARBA00023136"/>
    </source>
</evidence>
<dbReference type="InterPro" id="IPR036737">
    <property type="entry name" value="OmpA-like_sf"/>
</dbReference>
<dbReference type="PROSITE" id="PS51123">
    <property type="entry name" value="OMPA_2"/>
    <property type="match status" value="1"/>
</dbReference>
<dbReference type="SUPFAM" id="SSF103088">
    <property type="entry name" value="OmpA-like"/>
    <property type="match status" value="1"/>
</dbReference>
<accession>A0ABZ0TYU4</accession>
<dbReference type="EMBL" id="CP139558">
    <property type="protein sequence ID" value="WPU96680.1"/>
    <property type="molecule type" value="Genomic_DNA"/>
</dbReference>
<evidence type="ECO:0000313" key="7">
    <source>
        <dbReference type="Proteomes" id="UP001324380"/>
    </source>
</evidence>
<dbReference type="PANTHER" id="PTHR30329:SF21">
    <property type="entry name" value="LIPOPROTEIN YIAD-RELATED"/>
    <property type="match status" value="1"/>
</dbReference>
<evidence type="ECO:0000256" key="4">
    <source>
        <dbReference type="PROSITE-ProRule" id="PRU00473"/>
    </source>
</evidence>
<feature type="domain" description="OmpA-like" evidence="5">
    <location>
        <begin position="39"/>
        <end position="155"/>
    </location>
</feature>
<proteinExistence type="predicted"/>
<dbReference type="PANTHER" id="PTHR30329">
    <property type="entry name" value="STATOR ELEMENT OF FLAGELLAR MOTOR COMPLEX"/>
    <property type="match status" value="1"/>
</dbReference>